<keyword evidence="4" id="KW-1003">Cell membrane</keyword>
<evidence type="ECO:0000256" key="1">
    <source>
        <dbReference type="ARBA" id="ARBA00000085"/>
    </source>
</evidence>
<protein>
    <recommendedName>
        <fullName evidence="3">histidine kinase</fullName>
        <ecNumber evidence="3">2.7.13.3</ecNumber>
    </recommendedName>
</protein>
<feature type="domain" description="Histidine kinase" evidence="17">
    <location>
        <begin position="485"/>
        <end position="710"/>
    </location>
</feature>
<dbReference type="EMBL" id="JBHUGA010000011">
    <property type="protein sequence ID" value="MFD1846136.1"/>
    <property type="molecule type" value="Genomic_DNA"/>
</dbReference>
<dbReference type="InterPro" id="IPR008207">
    <property type="entry name" value="Sig_transdc_His_kin_Hpt_dom"/>
</dbReference>
<dbReference type="PROSITE" id="PS50113">
    <property type="entry name" value="PAC"/>
    <property type="match status" value="1"/>
</dbReference>
<dbReference type="InterPro" id="IPR035965">
    <property type="entry name" value="PAS-like_dom_sf"/>
</dbReference>
<dbReference type="PRINTS" id="PR00344">
    <property type="entry name" value="BCTRLSENSOR"/>
</dbReference>
<evidence type="ECO:0000256" key="3">
    <source>
        <dbReference type="ARBA" id="ARBA00012438"/>
    </source>
</evidence>
<keyword evidence="5 14" id="KW-0597">Phosphoprotein</keyword>
<keyword evidence="11" id="KW-0902">Two-component regulatory system</keyword>
<dbReference type="EC" id="2.7.13.3" evidence="3"/>
<evidence type="ECO:0000259" key="20">
    <source>
        <dbReference type="PROSITE" id="PS50113"/>
    </source>
</evidence>
<keyword evidence="9" id="KW-0067">ATP-binding</keyword>
<dbReference type="CDD" id="cd17546">
    <property type="entry name" value="REC_hyHK_CKI1_RcsC-like"/>
    <property type="match status" value="1"/>
</dbReference>
<keyword evidence="15" id="KW-0175">Coiled coil</keyword>
<dbReference type="Proteomes" id="UP001597307">
    <property type="component" value="Unassembled WGS sequence"/>
</dbReference>
<dbReference type="Pfam" id="PF00512">
    <property type="entry name" value="HisKA"/>
    <property type="match status" value="1"/>
</dbReference>
<dbReference type="InterPro" id="IPR011006">
    <property type="entry name" value="CheY-like_superfamily"/>
</dbReference>
<keyword evidence="8" id="KW-0418">Kinase</keyword>
<dbReference type="InterPro" id="IPR036890">
    <property type="entry name" value="HATPase_C_sf"/>
</dbReference>
<dbReference type="Pfam" id="PF02518">
    <property type="entry name" value="HATPase_c"/>
    <property type="match status" value="1"/>
</dbReference>
<evidence type="ECO:0000259" key="21">
    <source>
        <dbReference type="PROSITE" id="PS50894"/>
    </source>
</evidence>
<dbReference type="CDD" id="cd16922">
    <property type="entry name" value="HATPase_EvgS-ArcB-TorS-like"/>
    <property type="match status" value="1"/>
</dbReference>
<feature type="modified residue" description="4-aspartylphosphate" evidence="14">
    <location>
        <position position="924"/>
    </location>
</feature>
<evidence type="ECO:0000259" key="19">
    <source>
        <dbReference type="PROSITE" id="PS50112"/>
    </source>
</evidence>
<dbReference type="Gene3D" id="1.10.287.130">
    <property type="match status" value="1"/>
</dbReference>
<feature type="modified residue" description="4-aspartylphosphate" evidence="14">
    <location>
        <position position="780"/>
    </location>
</feature>
<dbReference type="SUPFAM" id="SSF47226">
    <property type="entry name" value="Histidine-containing phosphotransfer domain, HPT domain"/>
    <property type="match status" value="1"/>
</dbReference>
<evidence type="ECO:0000256" key="7">
    <source>
        <dbReference type="ARBA" id="ARBA00022741"/>
    </source>
</evidence>
<feature type="domain" description="Response regulatory" evidence="18">
    <location>
        <begin position="726"/>
        <end position="846"/>
    </location>
</feature>
<feature type="transmembrane region" description="Helical" evidence="16">
    <location>
        <begin position="242"/>
        <end position="261"/>
    </location>
</feature>
<evidence type="ECO:0000256" key="9">
    <source>
        <dbReference type="ARBA" id="ARBA00022840"/>
    </source>
</evidence>
<feature type="domain" description="Response regulatory" evidence="18">
    <location>
        <begin position="875"/>
        <end position="990"/>
    </location>
</feature>
<dbReference type="CDD" id="cd00130">
    <property type="entry name" value="PAS"/>
    <property type="match status" value="1"/>
</dbReference>
<evidence type="ECO:0000256" key="12">
    <source>
        <dbReference type="ARBA" id="ARBA00023136"/>
    </source>
</evidence>
<dbReference type="PROSITE" id="PS50894">
    <property type="entry name" value="HPT"/>
    <property type="match status" value="1"/>
</dbReference>
<dbReference type="InterPro" id="IPR000700">
    <property type="entry name" value="PAS-assoc_C"/>
</dbReference>
<keyword evidence="8" id="KW-0808">Transferase</keyword>
<feature type="transmembrane region" description="Helical" evidence="16">
    <location>
        <begin position="210"/>
        <end position="230"/>
    </location>
</feature>
<dbReference type="InterPro" id="IPR005467">
    <property type="entry name" value="His_kinase_dom"/>
</dbReference>
<dbReference type="InterPro" id="IPR036097">
    <property type="entry name" value="HisK_dim/P_sf"/>
</dbReference>
<feature type="transmembrane region" description="Helical" evidence="16">
    <location>
        <begin position="49"/>
        <end position="67"/>
    </location>
</feature>
<dbReference type="NCBIfam" id="TIGR00229">
    <property type="entry name" value="sensory_box"/>
    <property type="match status" value="1"/>
</dbReference>
<feature type="domain" description="PAC" evidence="20">
    <location>
        <begin position="416"/>
        <end position="467"/>
    </location>
</feature>
<gene>
    <name evidence="22" type="ORF">ACFSFX_05940</name>
</gene>
<evidence type="ECO:0000256" key="11">
    <source>
        <dbReference type="ARBA" id="ARBA00023012"/>
    </source>
</evidence>
<dbReference type="Gene3D" id="3.30.565.10">
    <property type="entry name" value="Histidine kinase-like ATPase, C-terminal domain"/>
    <property type="match status" value="1"/>
</dbReference>
<evidence type="ECO:0000259" key="18">
    <source>
        <dbReference type="PROSITE" id="PS50110"/>
    </source>
</evidence>
<dbReference type="SUPFAM" id="SSF52172">
    <property type="entry name" value="CheY-like"/>
    <property type="match status" value="2"/>
</dbReference>
<feature type="transmembrane region" description="Helical" evidence="16">
    <location>
        <begin position="79"/>
        <end position="99"/>
    </location>
</feature>
<dbReference type="CDD" id="cd00088">
    <property type="entry name" value="HPT"/>
    <property type="match status" value="1"/>
</dbReference>
<evidence type="ECO:0000256" key="15">
    <source>
        <dbReference type="SAM" id="Coils"/>
    </source>
</evidence>
<keyword evidence="12 16" id="KW-0472">Membrane</keyword>
<keyword evidence="6 16" id="KW-0812">Transmembrane</keyword>
<dbReference type="SUPFAM" id="SSF47384">
    <property type="entry name" value="Homodimeric domain of signal transducing histidine kinase"/>
    <property type="match status" value="1"/>
</dbReference>
<evidence type="ECO:0000256" key="14">
    <source>
        <dbReference type="PROSITE-ProRule" id="PRU00169"/>
    </source>
</evidence>
<accession>A0ABW4Q4P8</accession>
<dbReference type="Gene3D" id="3.40.50.2300">
    <property type="match status" value="2"/>
</dbReference>
<dbReference type="SMART" id="SM00091">
    <property type="entry name" value="PAS"/>
    <property type="match status" value="1"/>
</dbReference>
<proteinExistence type="predicted"/>
<feature type="domain" description="PAS" evidence="19">
    <location>
        <begin position="343"/>
        <end position="412"/>
    </location>
</feature>
<organism evidence="22 23">
    <name type="scientific">Arthrobacter flavus</name>
    <dbReference type="NCBI Taxonomy" id="95172"/>
    <lineage>
        <taxon>Bacteria</taxon>
        <taxon>Bacillati</taxon>
        <taxon>Actinomycetota</taxon>
        <taxon>Actinomycetes</taxon>
        <taxon>Micrococcales</taxon>
        <taxon>Micrococcaceae</taxon>
        <taxon>Arthrobacter</taxon>
    </lineage>
</organism>
<comment type="subcellular location">
    <subcellularLocation>
        <location evidence="2">Cell membrane</location>
        <topology evidence="2">Multi-pass membrane protein</topology>
    </subcellularLocation>
</comment>
<evidence type="ECO:0000256" key="5">
    <source>
        <dbReference type="ARBA" id="ARBA00022553"/>
    </source>
</evidence>
<evidence type="ECO:0000256" key="8">
    <source>
        <dbReference type="ARBA" id="ARBA00022777"/>
    </source>
</evidence>
<keyword evidence="23" id="KW-1185">Reference proteome</keyword>
<dbReference type="InterPro" id="IPR003661">
    <property type="entry name" value="HisK_dim/P_dom"/>
</dbReference>
<evidence type="ECO:0000256" key="16">
    <source>
        <dbReference type="SAM" id="Phobius"/>
    </source>
</evidence>
<feature type="transmembrane region" description="Helical" evidence="16">
    <location>
        <begin position="111"/>
        <end position="132"/>
    </location>
</feature>
<dbReference type="Pfam" id="PF13426">
    <property type="entry name" value="PAS_9"/>
    <property type="match status" value="1"/>
</dbReference>
<dbReference type="InterPro" id="IPR000014">
    <property type="entry name" value="PAS"/>
</dbReference>
<feature type="transmembrane region" description="Helical" evidence="16">
    <location>
        <begin position="273"/>
        <end position="297"/>
    </location>
</feature>
<dbReference type="Gene3D" id="1.20.120.160">
    <property type="entry name" value="HPT domain"/>
    <property type="match status" value="1"/>
</dbReference>
<dbReference type="PROSITE" id="PS50112">
    <property type="entry name" value="PAS"/>
    <property type="match status" value="1"/>
</dbReference>
<dbReference type="SMART" id="SM00448">
    <property type="entry name" value="REC"/>
    <property type="match status" value="2"/>
</dbReference>
<evidence type="ECO:0000256" key="10">
    <source>
        <dbReference type="ARBA" id="ARBA00022989"/>
    </source>
</evidence>
<keyword evidence="10 16" id="KW-1133">Transmembrane helix</keyword>
<dbReference type="SUPFAM" id="SSF55785">
    <property type="entry name" value="PYP-like sensor domain (PAS domain)"/>
    <property type="match status" value="1"/>
</dbReference>
<reference evidence="23" key="1">
    <citation type="journal article" date="2019" name="Int. J. Syst. Evol. Microbiol.">
        <title>The Global Catalogue of Microorganisms (GCM) 10K type strain sequencing project: providing services to taxonomists for standard genome sequencing and annotation.</title>
        <authorList>
            <consortium name="The Broad Institute Genomics Platform"/>
            <consortium name="The Broad Institute Genome Sequencing Center for Infectious Disease"/>
            <person name="Wu L."/>
            <person name="Ma J."/>
        </authorList>
    </citation>
    <scope>NUCLEOTIDE SEQUENCE [LARGE SCALE GENOMIC DNA]</scope>
    <source>
        <strain evidence="23">JCM 11496</strain>
    </source>
</reference>
<feature type="transmembrane region" description="Helical" evidence="16">
    <location>
        <begin position="19"/>
        <end position="37"/>
    </location>
</feature>
<dbReference type="RefSeq" id="WP_343880107.1">
    <property type="nucleotide sequence ID" value="NZ_BAAAIJ010000047.1"/>
</dbReference>
<dbReference type="CDD" id="cd00082">
    <property type="entry name" value="HisKA"/>
    <property type="match status" value="1"/>
</dbReference>
<evidence type="ECO:0000313" key="23">
    <source>
        <dbReference type="Proteomes" id="UP001597307"/>
    </source>
</evidence>
<dbReference type="InterPro" id="IPR004358">
    <property type="entry name" value="Sig_transdc_His_kin-like_C"/>
</dbReference>
<dbReference type="PROSITE" id="PS50110">
    <property type="entry name" value="RESPONSE_REGULATORY"/>
    <property type="match status" value="2"/>
</dbReference>
<dbReference type="SMART" id="SM00388">
    <property type="entry name" value="HisKA"/>
    <property type="match status" value="1"/>
</dbReference>
<dbReference type="CDD" id="cd00156">
    <property type="entry name" value="REC"/>
    <property type="match status" value="1"/>
</dbReference>
<dbReference type="Gene3D" id="3.30.450.20">
    <property type="entry name" value="PAS domain"/>
    <property type="match status" value="1"/>
</dbReference>
<sequence length="1138" mass="120917">MNTLAVAPQGLSAPRRNGLWWLVGGGLALILGIGGYLTADSGSPQAQNIGNASLLFFSLGATVSCAVGARRDRESAKAWWSLSVATLVWFGGMVAWTYLGLTRNHLYPFPSLADVGFIGYAIPATAALFLFPRPPATLVSRLHTLLDGGVIAATVLFISWATVLGPAYRSSDQAFIGQLTGTSYPVVDVIIISLVLVLGIRRPVGDRLRWFCMGGGLLVLAVTDSVYVRLTFEGVSGVTGSPLVIGWILAFVLIAVAPLVPRRPRTDGDRHRYAVALELLPYAPVVVAIVVAGYTAVDGRYPVQLGIGVVALVLLVIRQVLIVVENVTLTRGLADQVAARTAELEGLGAIVTSSSDAIFGCTPDGKIVSWNPGAERIFGYLAEDTIGQDKGFFVPDSAQAANDEAQELVAATGEGLSFETERFRSDGSIVQVAMTISPVFTEGVMRGLATIAQDISERRAAEADLRKAREAALEATRLKSEFLATMSHEIRTPMNGVIGLTGLLLDTPLDSTQRQYAQGVKGAGESLLLLINDILDFSKLEAGRINLEMESFDPRTLIDEVAGLLAEGARQKNLELIAYCLPEVPAQLIGDAGRIRQVLLNLLSNAVKFTAAGEIAIRVHREDPDDASGDRRPMIRFEVQDTGIGVDESDHERLFESFAQADASTTRRYGGTGLGLAISRRLTEAMGGTIGVSSTPGAGSTFWFTLPLAGSKSVAAPETSLLDDLRVLVVDDNATNRLVLESQLDSWRMDTVTVETGDVALERLLSAVDAGEPFDIAVLDMCMPGINGIELAEAISSHPELAATRLILLTSLGHIDRDRLVAAGVSEWLTKPVRSSALYDRLMHLMTHTDADPVPETIHSRTVQLQDAQGGPNARILVVEDNAVNQLVAESMLLKLGYQVDLVGDGAEAVKATSHETYAAVMMDCHMPVMDGFEATRVIRGRGGPHLPIIAMTAGALSEDRERCRAAGMDDYLAKPVDLAQLRTTLLRWVRTPEETTPSGAPQSAPHLVAAPAPETVVAHAEPREVVDPARLEMLRGLGADDGWGVLPAAAAAFLGAVPGDLAELREAVARGTGLGDAAHKLRGAAANIGADGVAALCAQLEDASRNETVVHPERLADLEAELELVYVALAESVIGAP</sequence>
<dbReference type="Pfam" id="PF00072">
    <property type="entry name" value="Response_reg"/>
    <property type="match status" value="2"/>
</dbReference>
<comment type="catalytic activity">
    <reaction evidence="1">
        <text>ATP + protein L-histidine = ADP + protein N-phospho-L-histidine.</text>
        <dbReference type="EC" id="2.7.13.3"/>
    </reaction>
</comment>
<dbReference type="SUPFAM" id="SSF55874">
    <property type="entry name" value="ATPase domain of HSP90 chaperone/DNA topoisomerase II/histidine kinase"/>
    <property type="match status" value="1"/>
</dbReference>
<feature type="coiled-coil region" evidence="15">
    <location>
        <begin position="451"/>
        <end position="478"/>
    </location>
</feature>
<dbReference type="InterPro" id="IPR001789">
    <property type="entry name" value="Sig_transdc_resp-reg_receiver"/>
</dbReference>
<feature type="transmembrane region" description="Helical" evidence="16">
    <location>
        <begin position="175"/>
        <end position="198"/>
    </location>
</feature>
<evidence type="ECO:0000259" key="17">
    <source>
        <dbReference type="PROSITE" id="PS50109"/>
    </source>
</evidence>
<dbReference type="SMART" id="SM00387">
    <property type="entry name" value="HATPase_c"/>
    <property type="match status" value="1"/>
</dbReference>
<evidence type="ECO:0000256" key="4">
    <source>
        <dbReference type="ARBA" id="ARBA00022475"/>
    </source>
</evidence>
<dbReference type="Pfam" id="PF01627">
    <property type="entry name" value="Hpt"/>
    <property type="match status" value="1"/>
</dbReference>
<feature type="domain" description="HPt" evidence="21">
    <location>
        <begin position="1036"/>
        <end position="1138"/>
    </location>
</feature>
<name>A0ABW4Q4P8_9MICC</name>
<dbReference type="InterPro" id="IPR036641">
    <property type="entry name" value="HPT_dom_sf"/>
</dbReference>
<evidence type="ECO:0000256" key="6">
    <source>
        <dbReference type="ARBA" id="ARBA00022692"/>
    </source>
</evidence>
<evidence type="ECO:0000256" key="2">
    <source>
        <dbReference type="ARBA" id="ARBA00004651"/>
    </source>
</evidence>
<dbReference type="PANTHER" id="PTHR45339">
    <property type="entry name" value="HYBRID SIGNAL TRANSDUCTION HISTIDINE KINASE J"/>
    <property type="match status" value="1"/>
</dbReference>
<comment type="caution">
    <text evidence="22">The sequence shown here is derived from an EMBL/GenBank/DDBJ whole genome shotgun (WGS) entry which is preliminary data.</text>
</comment>
<feature type="modified residue" description="Phosphohistidine" evidence="13">
    <location>
        <position position="1080"/>
    </location>
</feature>
<keyword evidence="7" id="KW-0547">Nucleotide-binding</keyword>
<dbReference type="PANTHER" id="PTHR45339:SF1">
    <property type="entry name" value="HYBRID SIGNAL TRANSDUCTION HISTIDINE KINASE J"/>
    <property type="match status" value="1"/>
</dbReference>
<evidence type="ECO:0000313" key="22">
    <source>
        <dbReference type="EMBL" id="MFD1846136.1"/>
    </source>
</evidence>
<evidence type="ECO:0000256" key="13">
    <source>
        <dbReference type="PROSITE-ProRule" id="PRU00110"/>
    </source>
</evidence>
<dbReference type="PROSITE" id="PS50109">
    <property type="entry name" value="HIS_KIN"/>
    <property type="match status" value="1"/>
</dbReference>
<feature type="transmembrane region" description="Helical" evidence="16">
    <location>
        <begin position="144"/>
        <end position="163"/>
    </location>
</feature>
<dbReference type="InterPro" id="IPR003594">
    <property type="entry name" value="HATPase_dom"/>
</dbReference>